<dbReference type="Pfam" id="PF07814">
    <property type="entry name" value="WAPL"/>
    <property type="match status" value="1"/>
</dbReference>
<evidence type="ECO:0000256" key="1">
    <source>
        <dbReference type="ARBA" id="ARBA00006854"/>
    </source>
</evidence>
<feature type="region of interest" description="Disordered" evidence="2">
    <location>
        <begin position="391"/>
        <end position="442"/>
    </location>
</feature>
<accession>A0A3N4LR46</accession>
<dbReference type="InParanoid" id="A0A3N4LR46"/>
<feature type="compositionally biased region" description="Basic and acidic residues" evidence="2">
    <location>
        <begin position="422"/>
        <end position="434"/>
    </location>
</feature>
<dbReference type="InterPro" id="IPR039874">
    <property type="entry name" value="WAPL"/>
</dbReference>
<gene>
    <name evidence="4" type="ORF">L211DRAFT_836749</name>
</gene>
<organism evidence="4 5">
    <name type="scientific">Terfezia boudieri ATCC MYA-4762</name>
    <dbReference type="NCBI Taxonomy" id="1051890"/>
    <lineage>
        <taxon>Eukaryota</taxon>
        <taxon>Fungi</taxon>
        <taxon>Dikarya</taxon>
        <taxon>Ascomycota</taxon>
        <taxon>Pezizomycotina</taxon>
        <taxon>Pezizomycetes</taxon>
        <taxon>Pezizales</taxon>
        <taxon>Pezizaceae</taxon>
        <taxon>Terfezia</taxon>
    </lineage>
</organism>
<dbReference type="STRING" id="1051890.A0A3N4LR46"/>
<keyword evidence="5" id="KW-1185">Reference proteome</keyword>
<sequence>MDLDAQRKRRAPVTYGKLFISRRKIPSSFGDGFDAFQHGGGDSLMGEESSSKNLQHSKLSSSKSLETGGSKLPEPQLKRTKSGPVPSRSIKHGLDRANSAPKGEVAEQKVFDVPSSDEDVPKLRPTIRRALSSSQKRFRSGRLEENRIPSTGRSERVPRDREEVKASPPMVTPGQAGSKTQSTDMRKPVNMKDGVKQTPKTSITKEADIYAAAPQKPMQSLVLEPSSTGQDRERRKSSLTSVSSAQTEEKQKAWVNPKGNERPELEDNPKMKGEPLSKWKPNTLKKSKDGGKSRAVEKSEVATGIPAVADFSLVQRRPRKQREPKSLPNKAEQQPPQGPAQPSVPKLHKTVARASQNKDPARLPLKSPTSVESLYISSPVLEIREPIEVPTESLVTPSSLWDEIMEGRESEDQPIARKPKRSRESGSSEGEIERGSTPPRRRRLIDTLEVDWTVCRPKQRILEAEMDVDSDIASVDDTSMITLAESQPLTDSQNTDEVEDVAQAFQRGVGAIQSAPTLLQRNKKVTYARQRSFLAEEVKEGGDPFADPLLLPVRDFGRGLRKAPLVEEDDDEDHGPGMMKSLHELREAGVNKRFLDIVEGYFEDIERGFSIGQKRVGYIELATKLRDKTFLQKFRANNFERRLLKDFEKQDDEIVQFILCFIVWSFLDEDTSSQILQLVHKKGIITMIDSMLDSTRDMKIIVKDKKTNMTKAAQSLLLEFCDIIRSSKIFGGKAPKALSPQILALAVLDLVMKGLRRSGFMGDYLSVSMLKKLVRVLEPFQMTADLEKRKQADPLFVELPVSILESYSIGRDSTQDIRFPEQDLDVLANIVPGVMQLEANDFQPIQLLILRLHINLTNHRPDICDKFGKLAVIRALVSTAYSTFEALSGPLEGEARLIQLDMLVLSLALMINFAEMSDAAGLSFIEVDSYATSQLAVLLKLFLGRMELAGEADSMEETQSNVAFGYLSILLGNLCRNTTVRNVVRSQMPKKNLEPLVNAVQEFVSHNQKVDEERIAITGGEGETWNTGFTERLEQVAIRLKAAEGYS</sequence>
<feature type="region of interest" description="Disordered" evidence="2">
    <location>
        <begin position="25"/>
        <end position="370"/>
    </location>
</feature>
<feature type="domain" description="Wings apart-like protein C-terminal" evidence="3">
    <location>
        <begin position="579"/>
        <end position="919"/>
    </location>
</feature>
<protein>
    <recommendedName>
        <fullName evidence="3">Wings apart-like protein C-terminal domain-containing protein</fullName>
    </recommendedName>
</protein>
<dbReference type="InterPro" id="IPR011989">
    <property type="entry name" value="ARM-like"/>
</dbReference>
<dbReference type="PANTHER" id="PTHR22100:SF13">
    <property type="entry name" value="WINGS APART-LIKE PROTEIN HOMOLOG"/>
    <property type="match status" value="1"/>
</dbReference>
<feature type="compositionally biased region" description="Basic and acidic residues" evidence="2">
    <location>
        <begin position="405"/>
        <end position="415"/>
    </location>
</feature>
<dbReference type="EMBL" id="ML121538">
    <property type="protein sequence ID" value="RPB25407.1"/>
    <property type="molecule type" value="Genomic_DNA"/>
</dbReference>
<feature type="compositionally biased region" description="Basic and acidic residues" evidence="2">
    <location>
        <begin position="141"/>
        <end position="165"/>
    </location>
</feature>
<proteinExistence type="inferred from homology"/>
<dbReference type="Proteomes" id="UP000267821">
    <property type="component" value="Unassembled WGS sequence"/>
</dbReference>
<feature type="compositionally biased region" description="Low complexity" evidence="2">
    <location>
        <begin position="51"/>
        <end position="72"/>
    </location>
</feature>
<evidence type="ECO:0000313" key="5">
    <source>
        <dbReference type="Proteomes" id="UP000267821"/>
    </source>
</evidence>
<dbReference type="Gene3D" id="1.25.10.10">
    <property type="entry name" value="Leucine-rich Repeat Variant"/>
    <property type="match status" value="2"/>
</dbReference>
<dbReference type="InterPro" id="IPR022771">
    <property type="entry name" value="WAPL_C"/>
</dbReference>
<dbReference type="AlphaFoldDB" id="A0A3N4LR46"/>
<dbReference type="PANTHER" id="PTHR22100">
    <property type="entry name" value="WINGS APART-LIKE PROTEIN HOMOLOG"/>
    <property type="match status" value="1"/>
</dbReference>
<feature type="compositionally biased region" description="Basic and acidic residues" evidence="2">
    <location>
        <begin position="286"/>
        <end position="300"/>
    </location>
</feature>
<evidence type="ECO:0000313" key="4">
    <source>
        <dbReference type="EMBL" id="RPB25407.1"/>
    </source>
</evidence>
<evidence type="ECO:0000256" key="2">
    <source>
        <dbReference type="SAM" id="MobiDB-lite"/>
    </source>
</evidence>
<evidence type="ECO:0000259" key="3">
    <source>
        <dbReference type="Pfam" id="PF07814"/>
    </source>
</evidence>
<reference evidence="4 5" key="1">
    <citation type="journal article" date="2018" name="Nat. Ecol. Evol.">
        <title>Pezizomycetes genomes reveal the molecular basis of ectomycorrhizal truffle lifestyle.</title>
        <authorList>
            <person name="Murat C."/>
            <person name="Payen T."/>
            <person name="Noel B."/>
            <person name="Kuo A."/>
            <person name="Morin E."/>
            <person name="Chen J."/>
            <person name="Kohler A."/>
            <person name="Krizsan K."/>
            <person name="Balestrini R."/>
            <person name="Da Silva C."/>
            <person name="Montanini B."/>
            <person name="Hainaut M."/>
            <person name="Levati E."/>
            <person name="Barry K.W."/>
            <person name="Belfiori B."/>
            <person name="Cichocki N."/>
            <person name="Clum A."/>
            <person name="Dockter R.B."/>
            <person name="Fauchery L."/>
            <person name="Guy J."/>
            <person name="Iotti M."/>
            <person name="Le Tacon F."/>
            <person name="Lindquist E.A."/>
            <person name="Lipzen A."/>
            <person name="Malagnac F."/>
            <person name="Mello A."/>
            <person name="Molinier V."/>
            <person name="Miyauchi S."/>
            <person name="Poulain J."/>
            <person name="Riccioni C."/>
            <person name="Rubini A."/>
            <person name="Sitrit Y."/>
            <person name="Splivallo R."/>
            <person name="Traeger S."/>
            <person name="Wang M."/>
            <person name="Zifcakova L."/>
            <person name="Wipf D."/>
            <person name="Zambonelli A."/>
            <person name="Paolocci F."/>
            <person name="Nowrousian M."/>
            <person name="Ottonello S."/>
            <person name="Baldrian P."/>
            <person name="Spatafora J.W."/>
            <person name="Henrissat B."/>
            <person name="Nagy L.G."/>
            <person name="Aury J.M."/>
            <person name="Wincker P."/>
            <person name="Grigoriev I.V."/>
            <person name="Bonfante P."/>
            <person name="Martin F.M."/>
        </authorList>
    </citation>
    <scope>NUCLEOTIDE SEQUENCE [LARGE SCALE GENOMIC DNA]</scope>
    <source>
        <strain evidence="4 5">ATCC MYA-4762</strain>
    </source>
</reference>
<feature type="compositionally biased region" description="Basic and acidic residues" evidence="2">
    <location>
        <begin position="259"/>
        <end position="277"/>
    </location>
</feature>
<name>A0A3N4LR46_9PEZI</name>
<comment type="similarity">
    <text evidence="1">Belongs to the WAPL family.</text>
</comment>
<dbReference type="OrthoDB" id="78088at2759"/>